<evidence type="ECO:0000313" key="2">
    <source>
        <dbReference type="Proteomes" id="UP000036106"/>
    </source>
</evidence>
<accession>A0A0H4QLH6</accession>
<reference evidence="2" key="1">
    <citation type="submission" date="2015-07" db="EMBL/GenBank/DDBJ databases">
        <title>Lactobacillus ginsenosidimutans/EMML 3141/ whole genome sequencing.</title>
        <authorList>
            <person name="Kim M.K."/>
            <person name="Im W.-T."/>
            <person name="Srinivasan S."/>
            <person name="Lee J.-J."/>
        </authorList>
    </citation>
    <scope>NUCLEOTIDE SEQUENCE [LARGE SCALE GENOMIC DNA]</scope>
    <source>
        <strain evidence="2">EMML 3041</strain>
    </source>
</reference>
<dbReference type="Pfam" id="PF07751">
    <property type="entry name" value="Abi_2"/>
    <property type="match status" value="1"/>
</dbReference>
<dbReference type="InterPro" id="IPR017034">
    <property type="entry name" value="Abi_system_AbiD/AbiF"/>
</dbReference>
<dbReference type="RefSeq" id="WP_048704940.1">
    <property type="nucleotide sequence ID" value="NZ_CP012034.1"/>
</dbReference>
<keyword evidence="2" id="KW-1185">Reference proteome</keyword>
<proteinExistence type="predicted"/>
<evidence type="ECO:0000313" key="1">
    <source>
        <dbReference type="EMBL" id="AKP67543.1"/>
    </source>
</evidence>
<dbReference type="EMBL" id="CP012034">
    <property type="protein sequence ID" value="AKP67543.1"/>
    <property type="molecule type" value="Genomic_DNA"/>
</dbReference>
<dbReference type="KEGG" id="lgn:ABM34_08385"/>
<dbReference type="InterPro" id="IPR011664">
    <property type="entry name" value="Abi_system_AbiD/AbiF-like"/>
</dbReference>
<dbReference type="STRING" id="1007676.ABM34_08385"/>
<dbReference type="Proteomes" id="UP000036106">
    <property type="component" value="Chromosome"/>
</dbReference>
<dbReference type="AlphaFoldDB" id="A0A0H4QLH6"/>
<dbReference type="OrthoDB" id="5363652at2"/>
<dbReference type="PATRIC" id="fig|1007676.4.peg.1693"/>
<gene>
    <name evidence="1" type="ORF">ABM34_08385</name>
</gene>
<protein>
    <recommendedName>
        <fullName evidence="3">CAAX protease</fullName>
    </recommendedName>
</protein>
<name>A0A0H4QLH6_9LACO</name>
<organism evidence="1 2">
    <name type="scientific">Companilactobacillus ginsenosidimutans</name>
    <dbReference type="NCBI Taxonomy" id="1007676"/>
    <lineage>
        <taxon>Bacteria</taxon>
        <taxon>Bacillati</taxon>
        <taxon>Bacillota</taxon>
        <taxon>Bacilli</taxon>
        <taxon>Lactobacillales</taxon>
        <taxon>Lactobacillaceae</taxon>
        <taxon>Companilactobacillus</taxon>
    </lineage>
</organism>
<dbReference type="PIRSF" id="PIRSF034934">
    <property type="entry name" value="AbiF_AbiD"/>
    <property type="match status" value="1"/>
</dbReference>
<sequence>MNSPKQLSYEDQLNLFAERGMNLDPEMRDKNINAIEAIGYYTLKQFAYPFAYRDGYNTPDYDGLSFDFVVKRYYQDKNLRINLLHAIEDIEVSMNSLISHVLGDKYGPFGHLDFSKWADKKISAYSLEEKQFYFKKSLLRQAYNSNILDLDYRENLNADNFPTVWLMTNLLTFETTSSLIRVMSDENIKYFTDYFDCSREELVSWLECLNFVRNICCHNSNVLDISLSQNAVAPKDYKEYLWFKNINGNVSYTNKIALVIVIVVHMMYAINPKYRFDNIKRSFTSITRDIDGSIEKLGFKSMDAFYDVFRK</sequence>
<evidence type="ECO:0008006" key="3">
    <source>
        <dbReference type="Google" id="ProtNLM"/>
    </source>
</evidence>